<sequence>MAAATAVFDTAELLEAILLQLPLADILRAQRIDRTFHDAIKKSPSVQRALFQKPCGDFTVELIDCDRFLMKECLSLETCNDRDMAPIRKTGSFYSHTWVQSGTDRACSIVINPLLLTYQDIRIIPGHYTYNLDAASSWSPAAKASWEKMFLTQPPVGCVVVDTGHFSGHYHILRSQDKASGITFGDLQRFAETFRTGPDLEVAIIGIDIWSAKNEARILPVTATAADILAEIEMVKGEKKEEIEEPESD</sequence>
<dbReference type="InterPro" id="IPR036047">
    <property type="entry name" value="F-box-like_dom_sf"/>
</dbReference>
<name>A0A2G5HTI4_CERBT</name>
<dbReference type="OrthoDB" id="3650588at2759"/>
<reference evidence="1 3" key="1">
    <citation type="submission" date="2015-10" db="EMBL/GenBank/DDBJ databases">
        <title>The cercosporin biosynthetic gene cluster was horizontally transferred to several fungal lineages and shown to be expanded in Cercospora beticola based on microsynteny with recipient genomes.</title>
        <authorList>
            <person name="De Jonge R."/>
            <person name="Ebert M.K."/>
            <person name="Suttle J.C."/>
            <person name="Jurick Ii W.M."/>
            <person name="Secor G.A."/>
            <person name="Thomma B.P."/>
            <person name="Van De Peer Y."/>
            <person name="Bolton M.D."/>
        </authorList>
    </citation>
    <scope>NUCLEOTIDE SEQUENCE [LARGE SCALE GENOMIC DNA]</scope>
    <source>
        <strain evidence="1 3">09-40</strain>
    </source>
</reference>
<gene>
    <name evidence="1" type="ORF">CB0940_10286</name>
    <name evidence="2" type="ORF">RHO25_011652</name>
</gene>
<dbReference type="SUPFAM" id="SSF81383">
    <property type="entry name" value="F-box domain"/>
    <property type="match status" value="1"/>
</dbReference>
<evidence type="ECO:0000313" key="4">
    <source>
        <dbReference type="Proteomes" id="UP001302367"/>
    </source>
</evidence>
<evidence type="ECO:0000313" key="2">
    <source>
        <dbReference type="EMBL" id="WPB06992.1"/>
    </source>
</evidence>
<dbReference type="EMBL" id="CP134191">
    <property type="protein sequence ID" value="WPB06992.1"/>
    <property type="molecule type" value="Genomic_DNA"/>
</dbReference>
<dbReference type="Proteomes" id="UP000230605">
    <property type="component" value="Chromosome 8"/>
</dbReference>
<evidence type="ECO:0000313" key="3">
    <source>
        <dbReference type="Proteomes" id="UP000230605"/>
    </source>
</evidence>
<organism evidence="1 3">
    <name type="scientific">Cercospora beticola</name>
    <name type="common">Sugarbeet leaf spot fungus</name>
    <dbReference type="NCBI Taxonomy" id="122368"/>
    <lineage>
        <taxon>Eukaryota</taxon>
        <taxon>Fungi</taxon>
        <taxon>Dikarya</taxon>
        <taxon>Ascomycota</taxon>
        <taxon>Pezizomycotina</taxon>
        <taxon>Dothideomycetes</taxon>
        <taxon>Dothideomycetidae</taxon>
        <taxon>Mycosphaerellales</taxon>
        <taxon>Mycosphaerellaceae</taxon>
        <taxon>Cercospora</taxon>
    </lineage>
</organism>
<accession>A0A2G5HTI4</accession>
<dbReference type="Proteomes" id="UP001302367">
    <property type="component" value="Chromosome 8"/>
</dbReference>
<evidence type="ECO:0000313" key="1">
    <source>
        <dbReference type="EMBL" id="PIA95836.1"/>
    </source>
</evidence>
<protein>
    <recommendedName>
        <fullName evidence="5">F-box domain-containing protein</fullName>
    </recommendedName>
</protein>
<proteinExistence type="predicted"/>
<reference evidence="2 4" key="2">
    <citation type="submission" date="2023-09" db="EMBL/GenBank/DDBJ databases">
        <title>Complete-Gapless Cercospora beticola genome.</title>
        <authorList>
            <person name="Wyatt N.A."/>
            <person name="Spanner R.E."/>
            <person name="Bolton M.D."/>
        </authorList>
    </citation>
    <scope>NUCLEOTIDE SEQUENCE [LARGE SCALE GENOMIC DNA]</scope>
    <source>
        <strain evidence="2">Cb09-40</strain>
    </source>
</reference>
<keyword evidence="4" id="KW-1185">Reference proteome</keyword>
<evidence type="ECO:0008006" key="5">
    <source>
        <dbReference type="Google" id="ProtNLM"/>
    </source>
</evidence>
<dbReference type="AlphaFoldDB" id="A0A2G5HTI4"/>
<dbReference type="EMBL" id="LKMD01000103">
    <property type="protein sequence ID" value="PIA95836.1"/>
    <property type="molecule type" value="Genomic_DNA"/>
</dbReference>